<evidence type="ECO:0000256" key="1">
    <source>
        <dbReference type="SAM" id="Phobius"/>
    </source>
</evidence>
<keyword evidence="1" id="KW-1133">Transmembrane helix</keyword>
<organism evidence="2 3">
    <name type="scientific">Allocatelliglobosispora scoriae</name>
    <dbReference type="NCBI Taxonomy" id="643052"/>
    <lineage>
        <taxon>Bacteria</taxon>
        <taxon>Bacillati</taxon>
        <taxon>Actinomycetota</taxon>
        <taxon>Actinomycetes</taxon>
        <taxon>Micromonosporales</taxon>
        <taxon>Micromonosporaceae</taxon>
        <taxon>Allocatelliglobosispora</taxon>
    </lineage>
</organism>
<dbReference type="EMBL" id="JACHMN010000001">
    <property type="protein sequence ID" value="MBB5867783.1"/>
    <property type="molecule type" value="Genomic_DNA"/>
</dbReference>
<evidence type="ECO:0008006" key="4">
    <source>
        <dbReference type="Google" id="ProtNLM"/>
    </source>
</evidence>
<dbReference type="AlphaFoldDB" id="A0A841BLC2"/>
<name>A0A841BLC2_9ACTN</name>
<reference evidence="2 3" key="1">
    <citation type="submission" date="2020-08" db="EMBL/GenBank/DDBJ databases">
        <title>Sequencing the genomes of 1000 actinobacteria strains.</title>
        <authorList>
            <person name="Klenk H.-P."/>
        </authorList>
    </citation>
    <scope>NUCLEOTIDE SEQUENCE [LARGE SCALE GENOMIC DNA]</scope>
    <source>
        <strain evidence="2 3">DSM 45362</strain>
    </source>
</reference>
<feature type="transmembrane region" description="Helical" evidence="1">
    <location>
        <begin position="86"/>
        <end position="107"/>
    </location>
</feature>
<gene>
    <name evidence="2" type="ORF">F4553_001162</name>
</gene>
<evidence type="ECO:0000313" key="3">
    <source>
        <dbReference type="Proteomes" id="UP000587527"/>
    </source>
</evidence>
<dbReference type="RefSeq" id="WP_184832939.1">
    <property type="nucleotide sequence ID" value="NZ_JACHMN010000001.1"/>
</dbReference>
<feature type="transmembrane region" description="Helical" evidence="1">
    <location>
        <begin position="187"/>
        <end position="205"/>
    </location>
</feature>
<proteinExistence type="predicted"/>
<keyword evidence="1" id="KW-0812">Transmembrane</keyword>
<evidence type="ECO:0000313" key="2">
    <source>
        <dbReference type="EMBL" id="MBB5867783.1"/>
    </source>
</evidence>
<feature type="transmembrane region" description="Helical" evidence="1">
    <location>
        <begin position="160"/>
        <end position="181"/>
    </location>
</feature>
<keyword evidence="3" id="KW-1185">Reference proteome</keyword>
<comment type="caution">
    <text evidence="2">The sequence shown here is derived from an EMBL/GenBank/DDBJ whole genome shotgun (WGS) entry which is preliminary data.</text>
</comment>
<accession>A0A841BLC2</accession>
<feature type="transmembrane region" description="Helical" evidence="1">
    <location>
        <begin position="127"/>
        <end position="153"/>
    </location>
</feature>
<dbReference type="Proteomes" id="UP000587527">
    <property type="component" value="Unassembled WGS sequence"/>
</dbReference>
<protein>
    <recommendedName>
        <fullName evidence="4">DUF4386 domain-containing protein</fullName>
    </recommendedName>
</protein>
<feature type="transmembrane region" description="Helical" evidence="1">
    <location>
        <begin position="51"/>
        <end position="74"/>
    </location>
</feature>
<sequence>MSRPQSGPPLIIPAVAFTALTIAGIITAAGVPRPDAPGAEVLAYLQDHGPAMRLSAFLALGAAVPLAIWSAAAYRRLRALGITAPGSAIALVGGVLASGFAALSGLIGWAASRTSESAPLASALRDLAFVTGGPGFVAFFGLLLAGVGVPMLLLRISRPVAIAGLVLALIAELSTLTLLTLDAAPTLPIARFGGIIWLVTVSLLLPTSRRTATANPS</sequence>
<feature type="transmembrane region" description="Helical" evidence="1">
    <location>
        <begin position="12"/>
        <end position="31"/>
    </location>
</feature>
<keyword evidence="1" id="KW-0472">Membrane</keyword>